<accession>K0SHT8</accession>
<proteinExistence type="predicted"/>
<evidence type="ECO:0000313" key="2">
    <source>
        <dbReference type="Proteomes" id="UP000266841"/>
    </source>
</evidence>
<evidence type="ECO:0000313" key="1">
    <source>
        <dbReference type="EMBL" id="EJK64549.1"/>
    </source>
</evidence>
<sequence length="145" mass="15240">MYLAPNSTGKCSAELRLCGSVFDVVVSRSFYDIGSGSEARPKYVVCWVAGVAGSYGPCFDSDVAVGVGVLTAQRSHGRSHTALKIFAPSQHASWSWSPQSGLVTVSGQSTRGTGRGRGRGCAFYLNDSAGVVQLWRGEATADNQS</sequence>
<comment type="caution">
    <text evidence="1">The sequence shown here is derived from an EMBL/GenBank/DDBJ whole genome shotgun (WGS) entry which is preliminary data.</text>
</comment>
<reference evidence="1 2" key="1">
    <citation type="journal article" date="2012" name="Genome Biol.">
        <title>Genome and low-iron response of an oceanic diatom adapted to chronic iron limitation.</title>
        <authorList>
            <person name="Lommer M."/>
            <person name="Specht M."/>
            <person name="Roy A.S."/>
            <person name="Kraemer L."/>
            <person name="Andreson R."/>
            <person name="Gutowska M.A."/>
            <person name="Wolf J."/>
            <person name="Bergner S.V."/>
            <person name="Schilhabel M.B."/>
            <person name="Klostermeier U.C."/>
            <person name="Beiko R.G."/>
            <person name="Rosenstiel P."/>
            <person name="Hippler M."/>
            <person name="Laroche J."/>
        </authorList>
    </citation>
    <scope>NUCLEOTIDE SEQUENCE [LARGE SCALE GENOMIC DNA]</scope>
    <source>
        <strain evidence="1 2">CCMP1005</strain>
    </source>
</reference>
<gene>
    <name evidence="1" type="ORF">THAOC_14704</name>
</gene>
<keyword evidence="2" id="KW-1185">Reference proteome</keyword>
<organism evidence="1 2">
    <name type="scientific">Thalassiosira oceanica</name>
    <name type="common">Marine diatom</name>
    <dbReference type="NCBI Taxonomy" id="159749"/>
    <lineage>
        <taxon>Eukaryota</taxon>
        <taxon>Sar</taxon>
        <taxon>Stramenopiles</taxon>
        <taxon>Ochrophyta</taxon>
        <taxon>Bacillariophyta</taxon>
        <taxon>Coscinodiscophyceae</taxon>
        <taxon>Thalassiosirophycidae</taxon>
        <taxon>Thalassiosirales</taxon>
        <taxon>Thalassiosiraceae</taxon>
        <taxon>Thalassiosira</taxon>
    </lineage>
</organism>
<protein>
    <submittedName>
        <fullName evidence="1">Uncharacterized protein</fullName>
    </submittedName>
</protein>
<dbReference type="Proteomes" id="UP000266841">
    <property type="component" value="Unassembled WGS sequence"/>
</dbReference>
<dbReference type="EMBL" id="AGNL01017141">
    <property type="protein sequence ID" value="EJK64549.1"/>
    <property type="molecule type" value="Genomic_DNA"/>
</dbReference>
<name>K0SHT8_THAOC</name>
<dbReference type="AlphaFoldDB" id="K0SHT8"/>